<reference evidence="3 4" key="2">
    <citation type="journal article" date="2021" name="Microorganisms">
        <title>The Ever-Expanding Pseudomonas Genus: Description of 43 New Species and Partition of the Pseudomonas putida Group.</title>
        <authorList>
            <person name="Girard L."/>
            <person name="Lood C."/>
            <person name="Hofte M."/>
            <person name="Vandamme P."/>
            <person name="Rokni-Zadeh H."/>
            <person name="van Noort V."/>
            <person name="Lavigne R."/>
            <person name="De Mot R."/>
        </authorList>
    </citation>
    <scope>NUCLEOTIDE SEQUENCE [LARGE SCALE GENOMIC DNA]</scope>
    <source>
        <strain evidence="3 4">RW8P3</strain>
    </source>
</reference>
<protein>
    <submittedName>
        <fullName evidence="3">TraI domain-containing protein</fullName>
    </submittedName>
</protein>
<evidence type="ECO:0000313" key="4">
    <source>
        <dbReference type="Proteomes" id="UP000634530"/>
    </source>
</evidence>
<dbReference type="Gene3D" id="1.10.3210.40">
    <property type="match status" value="1"/>
</dbReference>
<dbReference type="Gene3D" id="2.40.10.200">
    <property type="entry name" value="STY4665 C-terminal domain-like"/>
    <property type="match status" value="1"/>
</dbReference>
<dbReference type="InterPro" id="IPR036388">
    <property type="entry name" value="WH-like_DNA-bd_sf"/>
</dbReference>
<dbReference type="SUPFAM" id="SSF46785">
    <property type="entry name" value="Winged helix' DNA-binding domain"/>
    <property type="match status" value="1"/>
</dbReference>
<dbReference type="NCBIfam" id="TIGR03760">
    <property type="entry name" value="ICE_TraI_Pfluor"/>
    <property type="match status" value="1"/>
</dbReference>
<proteinExistence type="predicted"/>
<dbReference type="InterPro" id="IPR036390">
    <property type="entry name" value="WH_DNA-bd_sf"/>
</dbReference>
<sequence length="402" mass="44265">MLWRRLLKRNAAGSGSPGGEPAVGYFMPQSAAELLSTPRRQALLGQVWQLVSLSRDQFDALYLKPIEHCAGLAQQFPASQQGHHAYHGGLLDHCLNTTVYALKLRQSRLLPVGASAEKQGAQAEAWSVATVYATLLRGMGRLIVEVDVQLSNGAVWHPWMGPPDRPYRFRYVSDSVDGLHTVAAGMLLTQLVPHSTLQWLSGYPELWSALIHLLAGHEEEGGALAELVIQAIQASIAGEQESSPVKTLQTPTVEISPAPVAIVADDEMGEETADKAQGEAFMVWLREGILGGRIVTNTTAAKVHSVAGTAFMVSPGIFHRYVQEHPEVAELARPQGLDDWRWVQRCFEKRRVHRRSGKGLNIWTCELQDLRKTRDIKGYLFKDPLLIFAEAPADNPALRLKA</sequence>
<organism evidence="3 4">
    <name type="scientific">Pseudomonas vanderleydeniana</name>
    <dbReference type="NCBI Taxonomy" id="2745495"/>
    <lineage>
        <taxon>Bacteria</taxon>
        <taxon>Pseudomonadati</taxon>
        <taxon>Pseudomonadota</taxon>
        <taxon>Gammaproteobacteria</taxon>
        <taxon>Pseudomonadales</taxon>
        <taxon>Pseudomonadaceae</taxon>
        <taxon>Pseudomonas</taxon>
    </lineage>
</organism>
<name>A0A9E6PQ41_9PSED</name>
<dbReference type="InterPro" id="IPR011119">
    <property type="entry name" value="Unchr_helicase_relaxase_TraI"/>
</dbReference>
<dbReference type="Pfam" id="PF07515">
    <property type="entry name" value="TraI_2_C"/>
    <property type="match status" value="1"/>
</dbReference>
<gene>
    <name evidence="3" type="ORF">HU752_012515</name>
</gene>
<dbReference type="AlphaFoldDB" id="A0A9E6PQ41"/>
<dbReference type="Pfam" id="PF07514">
    <property type="entry name" value="TraI_2"/>
    <property type="match status" value="1"/>
</dbReference>
<dbReference type="KEGG" id="pvw:HU752_012515"/>
<dbReference type="InterPro" id="IPR011093">
    <property type="entry name" value="TraI_2_C"/>
</dbReference>
<keyword evidence="4" id="KW-1185">Reference proteome</keyword>
<dbReference type="RefSeq" id="WP_186679624.1">
    <property type="nucleotide sequence ID" value="NZ_CP077093.1"/>
</dbReference>
<evidence type="ECO:0000259" key="1">
    <source>
        <dbReference type="Pfam" id="PF07514"/>
    </source>
</evidence>
<accession>A0A9E6PQ41</accession>
<feature type="domain" description="Putative conjugal transfer nickase/helicase TraI C-terminal" evidence="2">
    <location>
        <begin position="277"/>
        <end position="399"/>
    </location>
</feature>
<dbReference type="Proteomes" id="UP000634530">
    <property type="component" value="Chromosome"/>
</dbReference>
<dbReference type="InterPro" id="IPR022391">
    <property type="entry name" value="ICE_relaxase_PFGI-1"/>
</dbReference>
<feature type="domain" description="Uncharacterised" evidence="1">
    <location>
        <begin position="24"/>
        <end position="257"/>
    </location>
</feature>
<reference evidence="3 4" key="1">
    <citation type="journal article" date="2020" name="Microorganisms">
        <title>Reliable Identification of Environmental Pseudomonas Isolates Using the rpoD Gene.</title>
        <authorList>
            <consortium name="The Broad Institute Genome Sequencing Platform"/>
            <person name="Girard L."/>
            <person name="Lood C."/>
            <person name="Rokni-Zadeh H."/>
            <person name="van Noort V."/>
            <person name="Lavigne R."/>
            <person name="De Mot R."/>
        </authorList>
    </citation>
    <scope>NUCLEOTIDE SEQUENCE [LARGE SCALE GENOMIC DNA]</scope>
    <source>
        <strain evidence="3 4">RW8P3</strain>
    </source>
</reference>
<evidence type="ECO:0000259" key="2">
    <source>
        <dbReference type="Pfam" id="PF07515"/>
    </source>
</evidence>
<dbReference type="Gene3D" id="1.10.10.10">
    <property type="entry name" value="Winged helix-like DNA-binding domain superfamily/Winged helix DNA-binding domain"/>
    <property type="match status" value="1"/>
</dbReference>
<evidence type="ECO:0000313" key="3">
    <source>
        <dbReference type="EMBL" id="QXI30710.1"/>
    </source>
</evidence>
<dbReference type="EMBL" id="CP077093">
    <property type="protein sequence ID" value="QXI30710.1"/>
    <property type="molecule type" value="Genomic_DNA"/>
</dbReference>